<evidence type="ECO:0000256" key="1">
    <source>
        <dbReference type="SAM" id="MobiDB-lite"/>
    </source>
</evidence>
<protein>
    <submittedName>
        <fullName evidence="2">Uncharacterized protein</fullName>
    </submittedName>
</protein>
<comment type="caution">
    <text evidence="2">The sequence shown here is derived from an EMBL/GenBank/DDBJ whole genome shotgun (WGS) entry which is preliminary data.</text>
</comment>
<proteinExistence type="predicted"/>
<evidence type="ECO:0000313" key="2">
    <source>
        <dbReference type="EMBL" id="PUU77804.1"/>
    </source>
</evidence>
<reference evidence="2 3" key="1">
    <citation type="submission" date="2017-04" db="EMBL/GenBank/DDBJ databases">
        <title>Draft genome sequence of Tuber borchii Vittad., a whitish edible truffle.</title>
        <authorList>
            <consortium name="DOE Joint Genome Institute"/>
            <person name="Murat C."/>
            <person name="Kuo A."/>
            <person name="Barry K.W."/>
            <person name="Clum A."/>
            <person name="Dockter R.B."/>
            <person name="Fauchery L."/>
            <person name="Iotti M."/>
            <person name="Kohler A."/>
            <person name="Labutti K."/>
            <person name="Lindquist E.A."/>
            <person name="Lipzen A."/>
            <person name="Ohm R.A."/>
            <person name="Wang M."/>
            <person name="Grigoriev I.V."/>
            <person name="Zambonelli A."/>
            <person name="Martin F.M."/>
        </authorList>
    </citation>
    <scope>NUCLEOTIDE SEQUENCE [LARGE SCALE GENOMIC DNA]</scope>
    <source>
        <strain evidence="2 3">Tbo3840</strain>
    </source>
</reference>
<feature type="compositionally biased region" description="Low complexity" evidence="1">
    <location>
        <begin position="24"/>
        <end position="49"/>
    </location>
</feature>
<evidence type="ECO:0000313" key="3">
    <source>
        <dbReference type="Proteomes" id="UP000244722"/>
    </source>
</evidence>
<gene>
    <name evidence="2" type="ORF">B9Z19DRAFT_985510</name>
</gene>
<organism evidence="2 3">
    <name type="scientific">Tuber borchii</name>
    <name type="common">White truffle</name>
    <dbReference type="NCBI Taxonomy" id="42251"/>
    <lineage>
        <taxon>Eukaryota</taxon>
        <taxon>Fungi</taxon>
        <taxon>Dikarya</taxon>
        <taxon>Ascomycota</taxon>
        <taxon>Pezizomycotina</taxon>
        <taxon>Pezizomycetes</taxon>
        <taxon>Pezizales</taxon>
        <taxon>Tuberaceae</taxon>
        <taxon>Tuber</taxon>
    </lineage>
</organism>
<keyword evidence="3" id="KW-1185">Reference proteome</keyword>
<accession>A0A2T6ZQU8</accession>
<feature type="compositionally biased region" description="Polar residues" evidence="1">
    <location>
        <begin position="50"/>
        <end position="60"/>
    </location>
</feature>
<dbReference type="AlphaFoldDB" id="A0A2T6ZQU8"/>
<sequence>MSVQVGSYVPLLIVAMVTWKVANSPSTSSASTTSTSSSPHRTSSRPKSTYVNAWGSSVSERVSARNVRHSRTGSSPRNLAANTNEYARRGSRSMSPGVGGGMRMSGAGSRTAGGFPYGTRGPLEGGRR</sequence>
<feature type="compositionally biased region" description="Polar residues" evidence="1">
    <location>
        <begin position="72"/>
        <end position="85"/>
    </location>
</feature>
<dbReference type="EMBL" id="NESQ01000139">
    <property type="protein sequence ID" value="PUU77804.1"/>
    <property type="molecule type" value="Genomic_DNA"/>
</dbReference>
<name>A0A2T6ZQU8_TUBBO</name>
<feature type="region of interest" description="Disordered" evidence="1">
    <location>
        <begin position="23"/>
        <end position="128"/>
    </location>
</feature>
<dbReference type="OrthoDB" id="10384834at2759"/>
<dbReference type="Proteomes" id="UP000244722">
    <property type="component" value="Unassembled WGS sequence"/>
</dbReference>